<gene>
    <name evidence="2" type="ORF">MRATA1EN1_LOCUS4105</name>
</gene>
<evidence type="ECO:0000256" key="1">
    <source>
        <dbReference type="SAM" id="MobiDB-lite"/>
    </source>
</evidence>
<evidence type="ECO:0000313" key="3">
    <source>
        <dbReference type="Proteomes" id="UP001176941"/>
    </source>
</evidence>
<feature type="compositionally biased region" description="Basic and acidic residues" evidence="1">
    <location>
        <begin position="140"/>
        <end position="152"/>
    </location>
</feature>
<feature type="region of interest" description="Disordered" evidence="1">
    <location>
        <begin position="78"/>
        <end position="307"/>
    </location>
</feature>
<organism evidence="2 3">
    <name type="scientific">Rangifer tarandus platyrhynchus</name>
    <name type="common">Svalbard reindeer</name>
    <dbReference type="NCBI Taxonomy" id="3082113"/>
    <lineage>
        <taxon>Eukaryota</taxon>
        <taxon>Metazoa</taxon>
        <taxon>Chordata</taxon>
        <taxon>Craniata</taxon>
        <taxon>Vertebrata</taxon>
        <taxon>Euteleostomi</taxon>
        <taxon>Mammalia</taxon>
        <taxon>Eutheria</taxon>
        <taxon>Laurasiatheria</taxon>
        <taxon>Artiodactyla</taxon>
        <taxon>Ruminantia</taxon>
        <taxon>Pecora</taxon>
        <taxon>Cervidae</taxon>
        <taxon>Odocoileinae</taxon>
        <taxon>Rangifer</taxon>
    </lineage>
</organism>
<protein>
    <submittedName>
        <fullName evidence="2">Uncharacterized protein</fullName>
    </submittedName>
</protein>
<accession>A0ABN8Y139</accession>
<sequence>MAGDVPTVEEIIDLEDNGSWEGPVATFVTDEKSQCRDEQEGIMGRGTQFSLHLKGHCVLAGFAFKIKAASAARLGAQKGGGRSLLSTPTARGPAAARPPSPSFATRGTGLTTDSSTVRGQREVEDSPSFHPRLAANPLLRRGDRGLGSERGQEAASRYPAPGRAVPVRLPQGRSEPRGSTVTARGWEAGSLLSPHPRSTAIQTPPGPSPPRTSPGRELQEDEAQFPRAPVFALGPQQLRPLRTGRERRGARGGGASGSPGPAARLQVSISERLCNSQRSRSRGRLGKQVEPINKATWPPGWGGRAKSRRLFRQQRAAAGGPG</sequence>
<keyword evidence="3" id="KW-1185">Reference proteome</keyword>
<dbReference type="EMBL" id="OX459948">
    <property type="protein sequence ID" value="CAI9155143.1"/>
    <property type="molecule type" value="Genomic_DNA"/>
</dbReference>
<feature type="compositionally biased region" description="Polar residues" evidence="1">
    <location>
        <begin position="108"/>
        <end position="118"/>
    </location>
</feature>
<dbReference type="Proteomes" id="UP001176941">
    <property type="component" value="Chromosome 12"/>
</dbReference>
<feature type="compositionally biased region" description="Polar residues" evidence="1">
    <location>
        <begin position="267"/>
        <end position="278"/>
    </location>
</feature>
<name>A0ABN8Y139_RANTA</name>
<evidence type="ECO:0000313" key="2">
    <source>
        <dbReference type="EMBL" id="CAI9155143.1"/>
    </source>
</evidence>
<reference evidence="2" key="1">
    <citation type="submission" date="2023-04" db="EMBL/GenBank/DDBJ databases">
        <authorList>
            <consortium name="ELIXIR-Norway"/>
        </authorList>
    </citation>
    <scope>NUCLEOTIDE SEQUENCE [LARGE SCALE GENOMIC DNA]</scope>
</reference>
<proteinExistence type="predicted"/>
<feature type="compositionally biased region" description="Low complexity" evidence="1">
    <location>
        <begin position="86"/>
        <end position="95"/>
    </location>
</feature>